<proteinExistence type="predicted"/>
<name>A0AAN4YX64_9BILA</name>
<organism evidence="1 2">
    <name type="scientific">Pristionchus mayeri</name>
    <dbReference type="NCBI Taxonomy" id="1317129"/>
    <lineage>
        <taxon>Eukaryota</taxon>
        <taxon>Metazoa</taxon>
        <taxon>Ecdysozoa</taxon>
        <taxon>Nematoda</taxon>
        <taxon>Chromadorea</taxon>
        <taxon>Rhabditida</taxon>
        <taxon>Rhabditina</taxon>
        <taxon>Diplogasteromorpha</taxon>
        <taxon>Diplogasteroidea</taxon>
        <taxon>Neodiplogasteridae</taxon>
        <taxon>Pristionchus</taxon>
    </lineage>
</organism>
<dbReference type="Proteomes" id="UP001328107">
    <property type="component" value="Unassembled WGS sequence"/>
</dbReference>
<feature type="non-terminal residue" evidence="1">
    <location>
        <position position="68"/>
    </location>
</feature>
<comment type="caution">
    <text evidence="1">The sequence shown here is derived from an EMBL/GenBank/DDBJ whole genome shotgun (WGS) entry which is preliminary data.</text>
</comment>
<gene>
    <name evidence="1" type="ORF">PMAYCL1PPCAC_00323</name>
</gene>
<evidence type="ECO:0000313" key="1">
    <source>
        <dbReference type="EMBL" id="GMR30128.1"/>
    </source>
</evidence>
<keyword evidence="2" id="KW-1185">Reference proteome</keyword>
<reference evidence="2" key="1">
    <citation type="submission" date="2022-10" db="EMBL/GenBank/DDBJ databases">
        <title>Genome assembly of Pristionchus species.</title>
        <authorList>
            <person name="Yoshida K."/>
            <person name="Sommer R.J."/>
        </authorList>
    </citation>
    <scope>NUCLEOTIDE SEQUENCE [LARGE SCALE GENOMIC DNA]</scope>
    <source>
        <strain evidence="2">RS5460</strain>
    </source>
</reference>
<sequence>VNSTKIIVEQGLETKTLAASFAHAQTNLFTSNVFDPISGYMFGDFFGSLFAHQCRHTLHQEGLIEKLE</sequence>
<dbReference type="AlphaFoldDB" id="A0AAN4YX64"/>
<feature type="non-terminal residue" evidence="1">
    <location>
        <position position="1"/>
    </location>
</feature>
<evidence type="ECO:0000313" key="2">
    <source>
        <dbReference type="Proteomes" id="UP001328107"/>
    </source>
</evidence>
<protein>
    <submittedName>
        <fullName evidence="1">Uncharacterized protein</fullName>
    </submittedName>
</protein>
<dbReference type="EMBL" id="BTRK01000001">
    <property type="protein sequence ID" value="GMR30128.1"/>
    <property type="molecule type" value="Genomic_DNA"/>
</dbReference>
<accession>A0AAN4YX64</accession>